<gene>
    <name evidence="2" type="ORF">SELMODRAFT_407011</name>
</gene>
<evidence type="ECO:0000313" key="2">
    <source>
        <dbReference type="EMBL" id="EFJ33306.1"/>
    </source>
</evidence>
<accession>D8R3M2</accession>
<evidence type="ECO:0000256" key="1">
    <source>
        <dbReference type="SAM" id="MobiDB-lite"/>
    </source>
</evidence>
<sequence>MRPSPEVRVPEDLVKRPRGARSIWADPWSQRYQIAIYLYDEIPAIDRRSADFLTGNAFRSSEPGFIAESIDRAHGFSSENADQSKEGSPFRPQSGSVSGILRNIKKCGTIYGNKTCCIPVYPLSSQTKMPIRSASSKVLGVLRLFFVRLSGLEFHRVTTQICPLPQLAVSVNKHREFRYGEYIMVRFENKKVGGPKSEEITIKYYAI</sequence>
<dbReference type="InParanoid" id="D8R3M2"/>
<dbReference type="KEGG" id="smo:SELMODRAFT_407011"/>
<dbReference type="HOGENOM" id="CLU_1328345_0_0_1"/>
<evidence type="ECO:0000313" key="3">
    <source>
        <dbReference type="Proteomes" id="UP000001514"/>
    </source>
</evidence>
<dbReference type="AlphaFoldDB" id="D8R3M2"/>
<name>D8R3M2_SELML</name>
<protein>
    <submittedName>
        <fullName evidence="2">Uncharacterized protein</fullName>
    </submittedName>
</protein>
<proteinExistence type="predicted"/>
<dbReference type="Proteomes" id="UP000001514">
    <property type="component" value="Unassembled WGS sequence"/>
</dbReference>
<organism evidence="3">
    <name type="scientific">Selaginella moellendorffii</name>
    <name type="common">Spikemoss</name>
    <dbReference type="NCBI Taxonomy" id="88036"/>
    <lineage>
        <taxon>Eukaryota</taxon>
        <taxon>Viridiplantae</taxon>
        <taxon>Streptophyta</taxon>
        <taxon>Embryophyta</taxon>
        <taxon>Tracheophyta</taxon>
        <taxon>Lycopodiopsida</taxon>
        <taxon>Selaginellales</taxon>
        <taxon>Selaginellaceae</taxon>
        <taxon>Selaginella</taxon>
    </lineage>
</organism>
<reference evidence="2 3" key="1">
    <citation type="journal article" date="2011" name="Science">
        <title>The Selaginella genome identifies genetic changes associated with the evolution of vascular plants.</title>
        <authorList>
            <person name="Banks J.A."/>
            <person name="Nishiyama T."/>
            <person name="Hasebe M."/>
            <person name="Bowman J.L."/>
            <person name="Gribskov M."/>
            <person name="dePamphilis C."/>
            <person name="Albert V.A."/>
            <person name="Aono N."/>
            <person name="Aoyama T."/>
            <person name="Ambrose B.A."/>
            <person name="Ashton N.W."/>
            <person name="Axtell M.J."/>
            <person name="Barker E."/>
            <person name="Barker M.S."/>
            <person name="Bennetzen J.L."/>
            <person name="Bonawitz N.D."/>
            <person name="Chapple C."/>
            <person name="Cheng C."/>
            <person name="Correa L.G."/>
            <person name="Dacre M."/>
            <person name="DeBarry J."/>
            <person name="Dreyer I."/>
            <person name="Elias M."/>
            <person name="Engstrom E.M."/>
            <person name="Estelle M."/>
            <person name="Feng L."/>
            <person name="Finet C."/>
            <person name="Floyd S.K."/>
            <person name="Frommer W.B."/>
            <person name="Fujita T."/>
            <person name="Gramzow L."/>
            <person name="Gutensohn M."/>
            <person name="Harholt J."/>
            <person name="Hattori M."/>
            <person name="Heyl A."/>
            <person name="Hirai T."/>
            <person name="Hiwatashi Y."/>
            <person name="Ishikawa M."/>
            <person name="Iwata M."/>
            <person name="Karol K.G."/>
            <person name="Koehler B."/>
            <person name="Kolukisaoglu U."/>
            <person name="Kubo M."/>
            <person name="Kurata T."/>
            <person name="Lalonde S."/>
            <person name="Li K."/>
            <person name="Li Y."/>
            <person name="Litt A."/>
            <person name="Lyons E."/>
            <person name="Manning G."/>
            <person name="Maruyama T."/>
            <person name="Michael T.P."/>
            <person name="Mikami K."/>
            <person name="Miyazaki S."/>
            <person name="Morinaga S."/>
            <person name="Murata T."/>
            <person name="Mueller-Roeber B."/>
            <person name="Nelson D.R."/>
            <person name="Obara M."/>
            <person name="Oguri Y."/>
            <person name="Olmstead R.G."/>
            <person name="Onodera N."/>
            <person name="Petersen B.L."/>
            <person name="Pils B."/>
            <person name="Prigge M."/>
            <person name="Rensing S.A."/>
            <person name="Riano-Pachon D.M."/>
            <person name="Roberts A.W."/>
            <person name="Sato Y."/>
            <person name="Scheller H.V."/>
            <person name="Schulz B."/>
            <person name="Schulz C."/>
            <person name="Shakirov E.V."/>
            <person name="Shibagaki N."/>
            <person name="Shinohara N."/>
            <person name="Shippen D.E."/>
            <person name="Soerensen I."/>
            <person name="Sotooka R."/>
            <person name="Sugimoto N."/>
            <person name="Sugita M."/>
            <person name="Sumikawa N."/>
            <person name="Tanurdzic M."/>
            <person name="Theissen G."/>
            <person name="Ulvskov P."/>
            <person name="Wakazuki S."/>
            <person name="Weng J.K."/>
            <person name="Willats W.W."/>
            <person name="Wipf D."/>
            <person name="Wolf P.G."/>
            <person name="Yang L."/>
            <person name="Zimmer A.D."/>
            <person name="Zhu Q."/>
            <person name="Mitros T."/>
            <person name="Hellsten U."/>
            <person name="Loque D."/>
            <person name="Otillar R."/>
            <person name="Salamov A."/>
            <person name="Schmutz J."/>
            <person name="Shapiro H."/>
            <person name="Lindquist E."/>
            <person name="Lucas S."/>
            <person name="Rokhsar D."/>
            <person name="Grigoriev I.V."/>
        </authorList>
    </citation>
    <scope>NUCLEOTIDE SEQUENCE [LARGE SCALE GENOMIC DNA]</scope>
</reference>
<dbReference type="Gramene" id="EFJ33306">
    <property type="protein sequence ID" value="EFJ33306"/>
    <property type="gene ID" value="SELMODRAFT_407011"/>
</dbReference>
<feature type="region of interest" description="Disordered" evidence="1">
    <location>
        <begin position="76"/>
        <end position="96"/>
    </location>
</feature>
<keyword evidence="3" id="KW-1185">Reference proteome</keyword>
<dbReference type="EMBL" id="GL377571">
    <property type="protein sequence ID" value="EFJ33306.1"/>
    <property type="molecule type" value="Genomic_DNA"/>
</dbReference>